<feature type="compositionally biased region" description="Low complexity" evidence="3">
    <location>
        <begin position="33"/>
        <end position="45"/>
    </location>
</feature>
<accession>A0A395IRK4</accession>
<evidence type="ECO:0000256" key="1">
    <source>
        <dbReference type="ARBA" id="ARBA00004906"/>
    </source>
</evidence>
<dbReference type="Pfam" id="PF12937">
    <property type="entry name" value="F-box-like"/>
    <property type="match status" value="1"/>
</dbReference>
<protein>
    <recommendedName>
        <fullName evidence="4">F-box domain-containing protein</fullName>
    </recommendedName>
</protein>
<dbReference type="AlphaFoldDB" id="A0A395IRK4"/>
<evidence type="ECO:0000313" key="6">
    <source>
        <dbReference type="Proteomes" id="UP000249056"/>
    </source>
</evidence>
<reference evidence="5 6" key="1">
    <citation type="submission" date="2018-06" db="EMBL/GenBank/DDBJ databases">
        <title>Genome Sequence of the Brown Rot Fungal Pathogen Monilinia fructigena.</title>
        <authorList>
            <person name="Landi L."/>
            <person name="De Miccolis Angelini R.M."/>
            <person name="Pollastro S."/>
            <person name="Abate D."/>
            <person name="Faretra F."/>
            <person name="Romanazzi G."/>
        </authorList>
    </citation>
    <scope>NUCLEOTIDE SEQUENCE [LARGE SCALE GENOMIC DNA]</scope>
    <source>
        <strain evidence="5 6">Mfrg269</strain>
    </source>
</reference>
<evidence type="ECO:0000256" key="3">
    <source>
        <dbReference type="SAM" id="MobiDB-lite"/>
    </source>
</evidence>
<keyword evidence="6" id="KW-1185">Reference proteome</keyword>
<dbReference type="EMBL" id="QKRW01000021">
    <property type="protein sequence ID" value="RAL62955.1"/>
    <property type="molecule type" value="Genomic_DNA"/>
</dbReference>
<dbReference type="PANTHER" id="PTHR10706:SF130">
    <property type="entry name" value="F-BOX ONLY PROTEIN 31"/>
    <property type="match status" value="1"/>
</dbReference>
<comment type="pathway">
    <text evidence="1">Protein modification; protein ubiquitination.</text>
</comment>
<dbReference type="InterPro" id="IPR045048">
    <property type="entry name" value="FBXO31/39"/>
</dbReference>
<dbReference type="PANTHER" id="PTHR10706">
    <property type="entry name" value="F-BOX FAMILY PROTEIN"/>
    <property type="match status" value="1"/>
</dbReference>
<dbReference type="GO" id="GO:0016567">
    <property type="term" value="P:protein ubiquitination"/>
    <property type="evidence" value="ECO:0007669"/>
    <property type="project" value="UniProtKB-UniPathway"/>
</dbReference>
<feature type="region of interest" description="Disordered" evidence="3">
    <location>
        <begin position="28"/>
        <end position="49"/>
    </location>
</feature>
<dbReference type="InterPro" id="IPR001810">
    <property type="entry name" value="F-box_dom"/>
</dbReference>
<dbReference type="InterPro" id="IPR036047">
    <property type="entry name" value="F-box-like_dom_sf"/>
</dbReference>
<dbReference type="Gene3D" id="1.20.1280.50">
    <property type="match status" value="1"/>
</dbReference>
<dbReference type="Pfam" id="PF12014">
    <property type="entry name" value="Cyclin_D1_bind"/>
    <property type="match status" value="1"/>
</dbReference>
<dbReference type="PROSITE" id="PS50181">
    <property type="entry name" value="FBOX"/>
    <property type="match status" value="1"/>
</dbReference>
<evidence type="ECO:0000256" key="2">
    <source>
        <dbReference type="ARBA" id="ARBA00022786"/>
    </source>
</evidence>
<proteinExistence type="predicted"/>
<keyword evidence="2" id="KW-0833">Ubl conjugation pathway</keyword>
<dbReference type="SUPFAM" id="SSF81383">
    <property type="entry name" value="F-box domain"/>
    <property type="match status" value="1"/>
</dbReference>
<dbReference type="Proteomes" id="UP000249056">
    <property type="component" value="Unassembled WGS sequence"/>
</dbReference>
<dbReference type="UniPathway" id="UPA00143"/>
<name>A0A395IRK4_9HELO</name>
<evidence type="ECO:0000313" key="5">
    <source>
        <dbReference type="EMBL" id="RAL62955.1"/>
    </source>
</evidence>
<feature type="domain" description="F-box" evidence="4">
    <location>
        <begin position="63"/>
        <end position="109"/>
    </location>
</feature>
<gene>
    <name evidence="5" type="ORF">DID88_004044</name>
</gene>
<comment type="caution">
    <text evidence="5">The sequence shown here is derived from an EMBL/GenBank/DDBJ whole genome shotgun (WGS) entry which is preliminary data.</text>
</comment>
<sequence>MENNEKYLHGRLDPGIESTLQLVEGVDSPESTSFLPSLEAPSPESSHGENTVFTGISSSNEATFNLNHLPIELLRHISSYLRPCDLIKLGKTCKVLSEVAKTDSLWRHLVQKNVPGIKLDAPSPCASFKELYKAHDPHWFLPKNKLWFADVPSFGQLMIAKYDPKTGSIFLHRLVAEKQPPQFHVWGDDIKVIVHCFEPRWMDMNGQVRMGDEVQTWSTIDPKFYTPTEYSPYRGIFIGDYSGSLRAVKLTGDPNVPRGELTWFADDIGERGFVRFGEKNWPGARIVKSVGQIANVGYENPKYIETQLIMISHDTLAQHWEPFGHISFFRRVNIDDFLNPGKWEFNNLGMIWRKEVSIL</sequence>
<dbReference type="OrthoDB" id="722566at2759"/>
<evidence type="ECO:0000259" key="4">
    <source>
        <dbReference type="PROSITE" id="PS50181"/>
    </source>
</evidence>
<dbReference type="SMART" id="SM00256">
    <property type="entry name" value="FBOX"/>
    <property type="match status" value="1"/>
</dbReference>
<organism evidence="5 6">
    <name type="scientific">Monilinia fructigena</name>
    <dbReference type="NCBI Taxonomy" id="38457"/>
    <lineage>
        <taxon>Eukaryota</taxon>
        <taxon>Fungi</taxon>
        <taxon>Dikarya</taxon>
        <taxon>Ascomycota</taxon>
        <taxon>Pezizomycotina</taxon>
        <taxon>Leotiomycetes</taxon>
        <taxon>Helotiales</taxon>
        <taxon>Sclerotiniaceae</taxon>
        <taxon>Monilinia</taxon>
    </lineage>
</organism>